<evidence type="ECO:0000313" key="1">
    <source>
        <dbReference type="EMBL" id="TXB95474.1"/>
    </source>
</evidence>
<sequence>MSQEWQNSLLDCSPCDSCLLSTFLPCILFGRTSHRLQNPSAEPESFNSDCALFCGIQSLTGCGWIFNVMKRGEIREAYGIEGSGMGDCCASFWCLCCALIQQEKEVKSRQLACCETAGYQPMKDGMHVVGQGEADKELQK</sequence>
<proteinExistence type="predicted"/>
<dbReference type="InterPro" id="IPR006461">
    <property type="entry name" value="PLAC_motif_containing"/>
</dbReference>
<reference evidence="1 2" key="1">
    <citation type="submission" date="2019-07" db="EMBL/GenBank/DDBJ databases">
        <title>The First High-Quality Draft Genome Sequence of the Causal Agent of the Current Panama Disease Epidemic.</title>
        <authorList>
            <person name="Warmington R.J."/>
            <person name="Kay W."/>
            <person name="Jeffries A."/>
            <person name="Bebber D."/>
            <person name="Moore K."/>
            <person name="Studholme D.J."/>
        </authorList>
    </citation>
    <scope>NUCLEOTIDE SEQUENCE [LARGE SCALE GENOMIC DNA]</scope>
    <source>
        <strain evidence="1 2">TR4</strain>
    </source>
</reference>
<dbReference type="NCBIfam" id="TIGR01571">
    <property type="entry name" value="A_thal_Cys_rich"/>
    <property type="match status" value="1"/>
</dbReference>
<accession>A0A5C6S999</accession>
<evidence type="ECO:0008006" key="3">
    <source>
        <dbReference type="Google" id="ProtNLM"/>
    </source>
</evidence>
<protein>
    <recommendedName>
        <fullName evidence="3">Protein PLANT CADMIUM RESISTANCE 3</fullName>
    </recommendedName>
</protein>
<dbReference type="EMBL" id="VMNF01000015">
    <property type="protein sequence ID" value="TXB95474.1"/>
    <property type="molecule type" value="Genomic_DNA"/>
</dbReference>
<dbReference type="PANTHER" id="PTHR15907">
    <property type="entry name" value="DUF614 FAMILY PROTEIN-RELATED"/>
    <property type="match status" value="1"/>
</dbReference>
<organism evidence="1 2">
    <name type="scientific">Fusarium oxysporum f. sp. cubense</name>
    <dbReference type="NCBI Taxonomy" id="61366"/>
    <lineage>
        <taxon>Eukaryota</taxon>
        <taxon>Fungi</taxon>
        <taxon>Dikarya</taxon>
        <taxon>Ascomycota</taxon>
        <taxon>Pezizomycotina</taxon>
        <taxon>Sordariomycetes</taxon>
        <taxon>Hypocreomycetidae</taxon>
        <taxon>Hypocreales</taxon>
        <taxon>Nectriaceae</taxon>
        <taxon>Fusarium</taxon>
        <taxon>Fusarium oxysporum species complex</taxon>
    </lineage>
</organism>
<dbReference type="Pfam" id="PF04749">
    <property type="entry name" value="PLAC8"/>
    <property type="match status" value="1"/>
</dbReference>
<comment type="caution">
    <text evidence="1">The sequence shown here is derived from an EMBL/GenBank/DDBJ whole genome shotgun (WGS) entry which is preliminary data.</text>
</comment>
<name>A0A5C6S999_FUSOC</name>
<dbReference type="AlphaFoldDB" id="A0A5C6S999"/>
<evidence type="ECO:0000313" key="2">
    <source>
        <dbReference type="Proteomes" id="UP000321331"/>
    </source>
</evidence>
<dbReference type="Proteomes" id="UP000321331">
    <property type="component" value="Unassembled WGS sequence"/>
</dbReference>
<gene>
    <name evidence="1" type="ORF">FocTR4_00016807</name>
</gene>